<comment type="caution">
    <text evidence="2">The sequence shown here is derived from an EMBL/GenBank/DDBJ whole genome shotgun (WGS) entry which is preliminary data.</text>
</comment>
<name>A0A3S2W0N0_9BACI</name>
<feature type="region of interest" description="Disordered" evidence="1">
    <location>
        <begin position="36"/>
        <end position="59"/>
    </location>
</feature>
<dbReference type="Proteomes" id="UP000288024">
    <property type="component" value="Unassembled WGS sequence"/>
</dbReference>
<sequence>MLFGSVICAIRKYHKYSYYYSGECITCGKIRKEYEKEKTENKPTEETYKTDGHEESIDK</sequence>
<accession>A0A3S2W0N0</accession>
<gene>
    <name evidence="2" type="ORF">EM808_26760</name>
</gene>
<dbReference type="AlphaFoldDB" id="A0A3S2W0N0"/>
<dbReference type="EMBL" id="RZTZ01000023">
    <property type="protein sequence ID" value="RVT56674.1"/>
    <property type="molecule type" value="Genomic_DNA"/>
</dbReference>
<organism evidence="2 3">
    <name type="scientific">Niallia taxi</name>
    <dbReference type="NCBI Taxonomy" id="2499688"/>
    <lineage>
        <taxon>Bacteria</taxon>
        <taxon>Bacillati</taxon>
        <taxon>Bacillota</taxon>
        <taxon>Bacilli</taxon>
        <taxon>Bacillales</taxon>
        <taxon>Bacillaceae</taxon>
        <taxon>Niallia</taxon>
    </lineage>
</organism>
<dbReference type="GeneID" id="87620095"/>
<evidence type="ECO:0000313" key="3">
    <source>
        <dbReference type="Proteomes" id="UP000288024"/>
    </source>
</evidence>
<reference evidence="2 3" key="1">
    <citation type="submission" date="2019-01" db="EMBL/GenBank/DDBJ databases">
        <title>Bacillus sp. M5HDSG1-1, whole genome shotgun sequence.</title>
        <authorList>
            <person name="Tuo L."/>
        </authorList>
    </citation>
    <scope>NUCLEOTIDE SEQUENCE [LARGE SCALE GENOMIC DNA]</scope>
    <source>
        <strain evidence="2 3">M5HDSG1-1</strain>
    </source>
</reference>
<protein>
    <submittedName>
        <fullName evidence="2">Uncharacterized protein</fullName>
    </submittedName>
</protein>
<evidence type="ECO:0000313" key="2">
    <source>
        <dbReference type="EMBL" id="RVT56674.1"/>
    </source>
</evidence>
<evidence type="ECO:0000256" key="1">
    <source>
        <dbReference type="SAM" id="MobiDB-lite"/>
    </source>
</evidence>
<proteinExistence type="predicted"/>
<dbReference type="RefSeq" id="WP_127742630.1">
    <property type="nucleotide sequence ID" value="NZ_CAJCKN010000081.1"/>
</dbReference>
<keyword evidence="3" id="KW-1185">Reference proteome</keyword>